<dbReference type="EMBL" id="AUXX01000047">
    <property type="protein sequence ID" value="KZN60839.1"/>
    <property type="molecule type" value="Genomic_DNA"/>
</dbReference>
<reference evidence="7 8" key="1">
    <citation type="submission" date="2013-07" db="EMBL/GenBank/DDBJ databases">
        <title>Comparative Genomic and Metabolomic Analysis of Twelve Strains of Pseudoalteromonas luteoviolacea.</title>
        <authorList>
            <person name="Vynne N.G."/>
            <person name="Mansson M."/>
            <person name="Gram L."/>
        </authorList>
    </citation>
    <scope>NUCLEOTIDE SEQUENCE [LARGE SCALE GENOMIC DNA]</scope>
    <source>
        <strain evidence="7 8">S4060-1</strain>
    </source>
</reference>
<evidence type="ECO:0000256" key="4">
    <source>
        <dbReference type="ARBA" id="ARBA00022833"/>
    </source>
</evidence>
<evidence type="ECO:0000256" key="3">
    <source>
        <dbReference type="ARBA" id="ARBA00022801"/>
    </source>
</evidence>
<dbReference type="GO" id="GO:0008237">
    <property type="term" value="F:metallopeptidase activity"/>
    <property type="evidence" value="ECO:0007669"/>
    <property type="project" value="UniProtKB-KW"/>
</dbReference>
<evidence type="ECO:0000259" key="6">
    <source>
        <dbReference type="Pfam" id="PF14464"/>
    </source>
</evidence>
<evidence type="ECO:0000256" key="1">
    <source>
        <dbReference type="ARBA" id="ARBA00022670"/>
    </source>
</evidence>
<keyword evidence="2" id="KW-0479">Metal-binding</keyword>
<dbReference type="Gene3D" id="3.40.140.10">
    <property type="entry name" value="Cytidine Deaminase, domain 2"/>
    <property type="match status" value="1"/>
</dbReference>
<dbReference type="InterPro" id="IPR028090">
    <property type="entry name" value="JAB_dom_prok"/>
</dbReference>
<dbReference type="GO" id="GO:0046872">
    <property type="term" value="F:metal ion binding"/>
    <property type="evidence" value="ECO:0007669"/>
    <property type="project" value="UniProtKB-KW"/>
</dbReference>
<proteinExistence type="predicted"/>
<gene>
    <name evidence="7" type="ORF">N478_25885</name>
</gene>
<comment type="caution">
    <text evidence="7">The sequence shown here is derived from an EMBL/GenBank/DDBJ whole genome shotgun (WGS) entry which is preliminary data.</text>
</comment>
<keyword evidence="3" id="KW-0378">Hydrolase</keyword>
<dbReference type="Proteomes" id="UP000076661">
    <property type="component" value="Unassembled WGS sequence"/>
</dbReference>
<protein>
    <recommendedName>
        <fullName evidence="6">JAB domain-containing protein</fullName>
    </recommendedName>
</protein>
<dbReference type="AlphaFoldDB" id="A0A167JAL9"/>
<accession>A0A167JAL9</accession>
<sequence>MEIEIHCDKPININFTGKILETFEKFSQTGNNLNEACGVLIGGMNTENNTIFIDTCTTPGKQDKRHPKGYLMKDTKHQKAINHAFKTSGGTSFLLGTWHTHPEEKPTPSAVDKGDWTRIMKRNSDILPVFVFVIVGTEKISVYTYIS</sequence>
<dbReference type="GO" id="GO:0006508">
    <property type="term" value="P:proteolysis"/>
    <property type="evidence" value="ECO:0007669"/>
    <property type="project" value="UniProtKB-KW"/>
</dbReference>
<keyword evidence="1" id="KW-0645">Protease</keyword>
<evidence type="ECO:0000313" key="8">
    <source>
        <dbReference type="Proteomes" id="UP000076661"/>
    </source>
</evidence>
<name>A0A167JAL9_9GAMM</name>
<keyword evidence="4" id="KW-0862">Zinc</keyword>
<evidence type="ECO:0000313" key="7">
    <source>
        <dbReference type="EMBL" id="KZN60839.1"/>
    </source>
</evidence>
<organism evidence="7 8">
    <name type="scientific">Pseudoalteromonas luteoviolacea S4060-1</name>
    <dbReference type="NCBI Taxonomy" id="1365257"/>
    <lineage>
        <taxon>Bacteria</taxon>
        <taxon>Pseudomonadati</taxon>
        <taxon>Pseudomonadota</taxon>
        <taxon>Gammaproteobacteria</taxon>
        <taxon>Alteromonadales</taxon>
        <taxon>Pseudoalteromonadaceae</taxon>
        <taxon>Pseudoalteromonas</taxon>
    </lineage>
</organism>
<evidence type="ECO:0000256" key="5">
    <source>
        <dbReference type="ARBA" id="ARBA00023049"/>
    </source>
</evidence>
<dbReference type="PATRIC" id="fig|1365257.3.peg.4698"/>
<keyword evidence="5" id="KW-0482">Metalloprotease</keyword>
<dbReference type="SUPFAM" id="SSF102712">
    <property type="entry name" value="JAB1/MPN domain"/>
    <property type="match status" value="1"/>
</dbReference>
<feature type="domain" description="JAB" evidence="6">
    <location>
        <begin position="34"/>
        <end position="137"/>
    </location>
</feature>
<dbReference type="Pfam" id="PF14464">
    <property type="entry name" value="Prok-JAB"/>
    <property type="match status" value="1"/>
</dbReference>
<evidence type="ECO:0000256" key="2">
    <source>
        <dbReference type="ARBA" id="ARBA00022723"/>
    </source>
</evidence>